<evidence type="ECO:0000313" key="1">
    <source>
        <dbReference type="EMBL" id="MBX48661.1"/>
    </source>
</evidence>
<sequence>MQPYLVSQHLLLRLRVLAGYC</sequence>
<organism evidence="1">
    <name type="scientific">Rhizophora mucronata</name>
    <name type="common">Asiatic mangrove</name>
    <dbReference type="NCBI Taxonomy" id="61149"/>
    <lineage>
        <taxon>Eukaryota</taxon>
        <taxon>Viridiplantae</taxon>
        <taxon>Streptophyta</taxon>
        <taxon>Embryophyta</taxon>
        <taxon>Tracheophyta</taxon>
        <taxon>Spermatophyta</taxon>
        <taxon>Magnoliopsida</taxon>
        <taxon>eudicotyledons</taxon>
        <taxon>Gunneridae</taxon>
        <taxon>Pentapetalae</taxon>
        <taxon>rosids</taxon>
        <taxon>fabids</taxon>
        <taxon>Malpighiales</taxon>
        <taxon>Rhizophoraceae</taxon>
        <taxon>Rhizophora</taxon>
    </lineage>
</organism>
<dbReference type="AlphaFoldDB" id="A0A2P2P211"/>
<dbReference type="EMBL" id="GGEC01068177">
    <property type="protein sequence ID" value="MBX48661.1"/>
    <property type="molecule type" value="Transcribed_RNA"/>
</dbReference>
<protein>
    <submittedName>
        <fullName evidence="1">Uncharacterized protein</fullName>
    </submittedName>
</protein>
<accession>A0A2P2P211</accession>
<name>A0A2P2P211_RHIMU</name>
<reference evidence="1" key="1">
    <citation type="submission" date="2018-02" db="EMBL/GenBank/DDBJ databases">
        <title>Rhizophora mucronata_Transcriptome.</title>
        <authorList>
            <person name="Meera S.P."/>
            <person name="Sreeshan A."/>
            <person name="Augustine A."/>
        </authorList>
    </citation>
    <scope>NUCLEOTIDE SEQUENCE</scope>
    <source>
        <tissue evidence="1">Leaf</tissue>
    </source>
</reference>
<proteinExistence type="predicted"/>